<protein>
    <recommendedName>
        <fullName evidence="8">Lipoprotein</fullName>
    </recommendedName>
</protein>
<evidence type="ECO:0000313" key="5">
    <source>
        <dbReference type="Proteomes" id="UP000194885"/>
    </source>
</evidence>
<dbReference type="PROSITE" id="PS51257">
    <property type="entry name" value="PROKAR_LIPOPROTEIN"/>
    <property type="match status" value="1"/>
</dbReference>
<dbReference type="Proteomes" id="UP000275747">
    <property type="component" value="Chromosome"/>
</dbReference>
<name>A0A242FSU1_ENTFC</name>
<keyword evidence="1" id="KW-0732">Signal</keyword>
<reference evidence="3 7" key="2">
    <citation type="submission" date="2018-07" db="EMBL/GenBank/DDBJ databases">
        <title>High quality draft genome sequencing of Enterococcus faecium exhibiting probiotic potential isolated from mucus of freshwater fish.</title>
        <authorList>
            <person name="El-Jeni R."/>
            <person name="Ghedira K."/>
            <person name="Abdelhak S."/>
            <person name="El-Bour M."/>
            <person name="Bouhaouala-Zahar B."/>
        </authorList>
    </citation>
    <scope>NUCLEOTIDE SEQUENCE [LARGE SCALE GENOMIC DNA]</scope>
    <source>
        <strain evidence="3 7">R.A73</strain>
    </source>
</reference>
<organism evidence="3 7">
    <name type="scientific">Enterococcus faecium</name>
    <name type="common">Streptococcus faecium</name>
    <dbReference type="NCBI Taxonomy" id="1352"/>
    <lineage>
        <taxon>Bacteria</taxon>
        <taxon>Bacillati</taxon>
        <taxon>Bacillota</taxon>
        <taxon>Bacilli</taxon>
        <taxon>Lactobacillales</taxon>
        <taxon>Enterococcaceae</taxon>
        <taxon>Enterococcus</taxon>
    </lineage>
</organism>
<evidence type="ECO:0000313" key="2">
    <source>
        <dbReference type="EMBL" id="AYM73830.1"/>
    </source>
</evidence>
<dbReference type="AlphaFoldDB" id="A0A242FSU1"/>
<dbReference type="Proteomes" id="UP000194885">
    <property type="component" value="Unassembled WGS sequence"/>
</dbReference>
<accession>A0A242FSU1</accession>
<sequence>MKNRFSLALWSALFIGMFSCSSAVHGQTEGTTSLKIVPLNEQFPRMLYIDDLLFVSRYTDEHNQIHRESNDLSITFLDSRKESTEWQLQLKTEDFRCKKDGHLLTADYQLGRGMFSGKNEEAVEGLEAFEYDHQDAGKEYRTIIQSTGNKERGIVTYTIPGEQSTLSFPEGTSSGHYYSKHYWRFVNAEF</sequence>
<feature type="chain" id="PRO_5011913138" description="Lipoprotein" evidence="1">
    <location>
        <begin position="27"/>
        <end position="190"/>
    </location>
</feature>
<reference evidence="4 5" key="1">
    <citation type="submission" date="2017-05" db="EMBL/GenBank/DDBJ databases">
        <title>The Genome Sequence of Enterococcus faecium 7H8_DIV0219.</title>
        <authorList>
            <consortium name="The Broad Institute Genomics Platform"/>
            <consortium name="The Broad Institute Genomic Center for Infectious Diseases"/>
            <person name="Earl A."/>
            <person name="Manson A."/>
            <person name="Schwartman J."/>
            <person name="Gilmore M."/>
            <person name="Abouelleil A."/>
            <person name="Cao P."/>
            <person name="Chapman S."/>
            <person name="Cusick C."/>
            <person name="Shea T."/>
            <person name="Young S."/>
            <person name="Neafsey D."/>
            <person name="Nusbaum C."/>
            <person name="Birren B."/>
        </authorList>
    </citation>
    <scope>NUCLEOTIDE SEQUENCE [LARGE SCALE GENOMIC DNA]</scope>
    <source>
        <strain evidence="4 5">7H8_DIV0219</strain>
    </source>
</reference>
<feature type="signal peptide" evidence="1">
    <location>
        <begin position="1"/>
        <end position="26"/>
    </location>
</feature>
<dbReference type="EMBL" id="QOVC01000004">
    <property type="protein sequence ID" value="KAA0691128.1"/>
    <property type="molecule type" value="Genomic_DNA"/>
</dbReference>
<gene>
    <name evidence="4" type="ORF">A5810_000553</name>
    <name evidence="2" type="ORF">D9Z05_11455</name>
    <name evidence="3" type="ORF">DTX73_06335</name>
</gene>
<evidence type="ECO:0000313" key="3">
    <source>
        <dbReference type="EMBL" id="KAA0691128.1"/>
    </source>
</evidence>
<evidence type="ECO:0000313" key="4">
    <source>
        <dbReference type="EMBL" id="OTN96220.1"/>
    </source>
</evidence>
<dbReference type="EMBL" id="NGKW01000001">
    <property type="protein sequence ID" value="OTN96220.1"/>
    <property type="molecule type" value="Genomic_DNA"/>
</dbReference>
<evidence type="ECO:0000313" key="6">
    <source>
        <dbReference type="Proteomes" id="UP000275747"/>
    </source>
</evidence>
<reference evidence="2 6" key="3">
    <citation type="submission" date="2018-10" db="EMBL/GenBank/DDBJ databases">
        <title>Escaping from acidified nitrite in gastric host defense: Transcriptomic basis for resistance to free nitrous acid in Enterococcus faecalis.</title>
        <authorList>
            <person name="Yu Z."/>
            <person name="Shi D."/>
            <person name="Liu W."/>
            <person name="Meng F."/>
        </authorList>
    </citation>
    <scope>NUCLEOTIDE SEQUENCE [LARGE SCALE GENOMIC DNA]</scope>
    <source>
        <strain evidence="2 6">JE1</strain>
    </source>
</reference>
<evidence type="ECO:0000313" key="7">
    <source>
        <dbReference type="Proteomes" id="UP000448762"/>
    </source>
</evidence>
<evidence type="ECO:0000256" key="1">
    <source>
        <dbReference type="SAM" id="SignalP"/>
    </source>
</evidence>
<evidence type="ECO:0008006" key="8">
    <source>
        <dbReference type="Google" id="ProtNLM"/>
    </source>
</evidence>
<dbReference type="EMBL" id="CP033041">
    <property type="protein sequence ID" value="AYM73830.1"/>
    <property type="molecule type" value="Genomic_DNA"/>
</dbReference>
<dbReference type="RefSeq" id="WP_002374805.1">
    <property type="nucleotide sequence ID" value="NZ_CABGQB010000005.1"/>
</dbReference>
<dbReference type="Proteomes" id="UP000448762">
    <property type="component" value="Unassembled WGS sequence"/>
</dbReference>
<proteinExistence type="predicted"/>